<keyword evidence="3" id="KW-1185">Reference proteome</keyword>
<evidence type="ECO:0000313" key="2">
    <source>
        <dbReference type="EMBL" id="MEC5386078.1"/>
    </source>
</evidence>
<keyword evidence="1" id="KW-0472">Membrane</keyword>
<sequence>MSVIPAKAGIQRARPLSDTGFLRPETTVPMRRAQAGLTLIELIVFIVIITVGLAGILAGLNYSIRNSANPMLLKQQVAVAESLLEEITKKPFTWCDPDDASAPTATSYATCSAPAASQQTGPQTGEDRYNQAAPFDNVIDYNGFSMTGIRSPTNGSSTISGLGSYSALVGVTPAGAALGLADNTAALRIDVTVGLAGQPSVVVTGYRYRYAPQSF</sequence>
<keyword evidence="1" id="KW-0812">Transmembrane</keyword>
<dbReference type="InterPro" id="IPR012902">
    <property type="entry name" value="N_methyl_site"/>
</dbReference>
<proteinExistence type="predicted"/>
<gene>
    <name evidence="2" type="ORF">VVD49_10100</name>
</gene>
<feature type="transmembrane region" description="Helical" evidence="1">
    <location>
        <begin position="39"/>
        <end position="64"/>
    </location>
</feature>
<evidence type="ECO:0000256" key="1">
    <source>
        <dbReference type="SAM" id="Phobius"/>
    </source>
</evidence>
<dbReference type="RefSeq" id="WP_327599055.1">
    <property type="nucleotide sequence ID" value="NZ_JAYXHS010000002.1"/>
</dbReference>
<dbReference type="Pfam" id="PF07963">
    <property type="entry name" value="N_methyl"/>
    <property type="match status" value="1"/>
</dbReference>
<reference evidence="2 3" key="1">
    <citation type="submission" date="2024-01" db="EMBL/GenBank/DDBJ databases">
        <title>Uliginosibacterium soil sp. nov.</title>
        <authorList>
            <person name="Lv Y."/>
        </authorList>
    </citation>
    <scope>NUCLEOTIDE SEQUENCE [LARGE SCALE GENOMIC DNA]</scope>
    <source>
        <strain evidence="2 3">H3</strain>
    </source>
</reference>
<dbReference type="PROSITE" id="PS00409">
    <property type="entry name" value="PROKAR_NTER_METHYL"/>
    <property type="match status" value="1"/>
</dbReference>
<dbReference type="Proteomes" id="UP001331561">
    <property type="component" value="Unassembled WGS sequence"/>
</dbReference>
<evidence type="ECO:0000313" key="3">
    <source>
        <dbReference type="Proteomes" id="UP001331561"/>
    </source>
</evidence>
<keyword evidence="1" id="KW-1133">Transmembrane helix</keyword>
<dbReference type="EMBL" id="JAYXHS010000002">
    <property type="protein sequence ID" value="MEC5386078.1"/>
    <property type="molecule type" value="Genomic_DNA"/>
</dbReference>
<comment type="caution">
    <text evidence="2">The sequence shown here is derived from an EMBL/GenBank/DDBJ whole genome shotgun (WGS) entry which is preliminary data.</text>
</comment>
<protein>
    <submittedName>
        <fullName evidence="2">Prepilin-type N-terminal cleavage/methylation domain-containing protein</fullName>
    </submittedName>
</protein>
<accession>A0ABU6K2P6</accession>
<name>A0ABU6K2P6_9RHOO</name>
<organism evidence="2 3">
    <name type="scientific">Uliginosibacterium silvisoli</name>
    <dbReference type="NCBI Taxonomy" id="3114758"/>
    <lineage>
        <taxon>Bacteria</taxon>
        <taxon>Pseudomonadati</taxon>
        <taxon>Pseudomonadota</taxon>
        <taxon>Betaproteobacteria</taxon>
        <taxon>Rhodocyclales</taxon>
        <taxon>Zoogloeaceae</taxon>
        <taxon>Uliginosibacterium</taxon>
    </lineage>
</organism>